<keyword evidence="2" id="KW-0547">Nucleotide-binding</keyword>
<dbReference type="EMBL" id="SMAD01000006">
    <property type="protein sequence ID" value="TCS86791.1"/>
    <property type="molecule type" value="Genomic_DNA"/>
</dbReference>
<keyword evidence="1" id="KW-0813">Transport</keyword>
<sequence length="240" mass="26769">MIELDVSKKLRSPYGEMLLRVQAEIESERLVVLYGKSGAGKTSLLRMLAGLLRPDSGRIIVNGFPWLNTSKKINLPARKRKTGFVFQEPSLFPNMTVKENLAFALNRGQDKKIIDELIGITELGQLENCRPQKLSGGQKQRVALARALVCKPDLLLLDEPFSALDSETREKLQAYILQVHQQYHLSTIIVSHDTAEILKIADEVIVLDNGKVTRQDPPSAVFTPRNLNGNPCPCPFVLSL</sequence>
<dbReference type="OrthoDB" id="9782239at2"/>
<dbReference type="InterPro" id="IPR003439">
    <property type="entry name" value="ABC_transporter-like_ATP-bd"/>
</dbReference>
<dbReference type="RefSeq" id="WP_132129355.1">
    <property type="nucleotide sequence ID" value="NZ_SMAD01000006.1"/>
</dbReference>
<dbReference type="PROSITE" id="PS50893">
    <property type="entry name" value="ABC_TRANSPORTER_2"/>
    <property type="match status" value="1"/>
</dbReference>
<dbReference type="InterPro" id="IPR003593">
    <property type="entry name" value="AAA+_ATPase"/>
</dbReference>
<accession>A0A4R3KST2</accession>
<proteinExistence type="predicted"/>
<dbReference type="PANTHER" id="PTHR42781:SF4">
    <property type="entry name" value="SPERMIDINE_PUTRESCINE IMPORT ATP-BINDING PROTEIN POTA"/>
    <property type="match status" value="1"/>
</dbReference>
<feature type="domain" description="ABC transporter" evidence="4">
    <location>
        <begin position="1"/>
        <end position="234"/>
    </location>
</feature>
<dbReference type="InterPro" id="IPR017871">
    <property type="entry name" value="ABC_transporter-like_CS"/>
</dbReference>
<evidence type="ECO:0000256" key="1">
    <source>
        <dbReference type="ARBA" id="ARBA00022448"/>
    </source>
</evidence>
<dbReference type="Pfam" id="PF00005">
    <property type="entry name" value="ABC_tran"/>
    <property type="match status" value="1"/>
</dbReference>
<gene>
    <name evidence="5" type="ORF">EDD80_106101</name>
</gene>
<dbReference type="Proteomes" id="UP000295807">
    <property type="component" value="Unassembled WGS sequence"/>
</dbReference>
<dbReference type="SMART" id="SM00382">
    <property type="entry name" value="AAA"/>
    <property type="match status" value="1"/>
</dbReference>
<protein>
    <submittedName>
        <fullName evidence="5">Molybdate transport system ATP-binding protein</fullName>
    </submittedName>
</protein>
<evidence type="ECO:0000256" key="3">
    <source>
        <dbReference type="ARBA" id="ARBA00022840"/>
    </source>
</evidence>
<evidence type="ECO:0000259" key="4">
    <source>
        <dbReference type="PROSITE" id="PS50893"/>
    </source>
</evidence>
<evidence type="ECO:0000256" key="2">
    <source>
        <dbReference type="ARBA" id="ARBA00022741"/>
    </source>
</evidence>
<dbReference type="Gene3D" id="3.40.50.300">
    <property type="entry name" value="P-loop containing nucleotide triphosphate hydrolases"/>
    <property type="match status" value="1"/>
</dbReference>
<dbReference type="GO" id="GO:0016887">
    <property type="term" value="F:ATP hydrolysis activity"/>
    <property type="evidence" value="ECO:0007669"/>
    <property type="project" value="InterPro"/>
</dbReference>
<name>A0A4R3KST2_9SPHI</name>
<dbReference type="SUPFAM" id="SSF52540">
    <property type="entry name" value="P-loop containing nucleoside triphosphate hydrolases"/>
    <property type="match status" value="1"/>
</dbReference>
<comment type="caution">
    <text evidence="5">The sequence shown here is derived from an EMBL/GenBank/DDBJ whole genome shotgun (WGS) entry which is preliminary data.</text>
</comment>
<evidence type="ECO:0000313" key="5">
    <source>
        <dbReference type="EMBL" id="TCS86791.1"/>
    </source>
</evidence>
<keyword evidence="3 5" id="KW-0067">ATP-binding</keyword>
<dbReference type="GO" id="GO:0005524">
    <property type="term" value="F:ATP binding"/>
    <property type="evidence" value="ECO:0007669"/>
    <property type="project" value="UniProtKB-KW"/>
</dbReference>
<organism evidence="5 6">
    <name type="scientific">Anseongella ginsenosidimutans</name>
    <dbReference type="NCBI Taxonomy" id="496056"/>
    <lineage>
        <taxon>Bacteria</taxon>
        <taxon>Pseudomonadati</taxon>
        <taxon>Bacteroidota</taxon>
        <taxon>Sphingobacteriia</taxon>
        <taxon>Sphingobacteriales</taxon>
        <taxon>Sphingobacteriaceae</taxon>
        <taxon>Anseongella</taxon>
    </lineage>
</organism>
<keyword evidence="6" id="KW-1185">Reference proteome</keyword>
<evidence type="ECO:0000313" key="6">
    <source>
        <dbReference type="Proteomes" id="UP000295807"/>
    </source>
</evidence>
<dbReference type="InterPro" id="IPR050093">
    <property type="entry name" value="ABC_SmlMolc_Importer"/>
</dbReference>
<dbReference type="InterPro" id="IPR027417">
    <property type="entry name" value="P-loop_NTPase"/>
</dbReference>
<dbReference type="PANTHER" id="PTHR42781">
    <property type="entry name" value="SPERMIDINE/PUTRESCINE IMPORT ATP-BINDING PROTEIN POTA"/>
    <property type="match status" value="1"/>
</dbReference>
<dbReference type="PROSITE" id="PS00211">
    <property type="entry name" value="ABC_TRANSPORTER_1"/>
    <property type="match status" value="1"/>
</dbReference>
<dbReference type="AlphaFoldDB" id="A0A4R3KST2"/>
<reference evidence="5 6" key="1">
    <citation type="submission" date="2019-03" db="EMBL/GenBank/DDBJ databases">
        <title>Genomic Encyclopedia of Type Strains, Phase IV (KMG-IV): sequencing the most valuable type-strain genomes for metagenomic binning, comparative biology and taxonomic classification.</title>
        <authorList>
            <person name="Goeker M."/>
        </authorList>
    </citation>
    <scope>NUCLEOTIDE SEQUENCE [LARGE SCALE GENOMIC DNA]</scope>
    <source>
        <strain evidence="5 6">DSM 21100</strain>
    </source>
</reference>